<dbReference type="Pfam" id="PF00069">
    <property type="entry name" value="Pkinase"/>
    <property type="match status" value="2"/>
</dbReference>
<dbReference type="Proteomes" id="UP001273166">
    <property type="component" value="Unassembled WGS sequence"/>
</dbReference>
<keyword evidence="1" id="KW-0723">Serine/threonine-protein kinase</keyword>
<gene>
    <name evidence="9" type="ORF">B0T15DRAFT_437538</name>
</gene>
<dbReference type="EMBL" id="JAUDZG010000005">
    <property type="protein sequence ID" value="KAK3304813.1"/>
    <property type="molecule type" value="Genomic_DNA"/>
</dbReference>
<dbReference type="InterPro" id="IPR051175">
    <property type="entry name" value="CLK_kinases"/>
</dbReference>
<keyword evidence="4 9" id="KW-0418">Kinase</keyword>
<dbReference type="GO" id="GO:0043484">
    <property type="term" value="P:regulation of RNA splicing"/>
    <property type="evidence" value="ECO:0007669"/>
    <property type="project" value="TreeGrafter"/>
</dbReference>
<feature type="binding site" evidence="6">
    <location>
        <position position="67"/>
    </location>
    <ligand>
        <name>ATP</name>
        <dbReference type="ChEBI" id="CHEBI:30616"/>
    </ligand>
</feature>
<dbReference type="InterPro" id="IPR017441">
    <property type="entry name" value="Protein_kinase_ATP_BS"/>
</dbReference>
<evidence type="ECO:0000313" key="10">
    <source>
        <dbReference type="Proteomes" id="UP001273166"/>
    </source>
</evidence>
<feature type="domain" description="Protein kinase" evidence="8">
    <location>
        <begin position="38"/>
        <end position="418"/>
    </location>
</feature>
<keyword evidence="10" id="KW-1185">Reference proteome</keyword>
<dbReference type="InterPro" id="IPR011009">
    <property type="entry name" value="Kinase-like_dom_sf"/>
</dbReference>
<evidence type="ECO:0000256" key="5">
    <source>
        <dbReference type="ARBA" id="ARBA00022840"/>
    </source>
</evidence>
<dbReference type="GO" id="GO:0005634">
    <property type="term" value="C:nucleus"/>
    <property type="evidence" value="ECO:0007669"/>
    <property type="project" value="TreeGrafter"/>
</dbReference>
<dbReference type="GO" id="GO:0005524">
    <property type="term" value="F:ATP binding"/>
    <property type="evidence" value="ECO:0007669"/>
    <property type="project" value="UniProtKB-UniRule"/>
</dbReference>
<dbReference type="SUPFAM" id="SSF56112">
    <property type="entry name" value="Protein kinase-like (PK-like)"/>
    <property type="match status" value="1"/>
</dbReference>
<dbReference type="GO" id="GO:0004674">
    <property type="term" value="F:protein serine/threonine kinase activity"/>
    <property type="evidence" value="ECO:0007669"/>
    <property type="project" value="UniProtKB-KW"/>
</dbReference>
<comment type="caution">
    <text evidence="9">The sequence shown here is derived from an EMBL/GenBank/DDBJ whole genome shotgun (WGS) entry which is preliminary data.</text>
</comment>
<evidence type="ECO:0000256" key="1">
    <source>
        <dbReference type="ARBA" id="ARBA00022527"/>
    </source>
</evidence>
<keyword evidence="5 6" id="KW-0067">ATP-binding</keyword>
<evidence type="ECO:0000256" key="6">
    <source>
        <dbReference type="PROSITE-ProRule" id="PRU10141"/>
    </source>
</evidence>
<evidence type="ECO:0000259" key="8">
    <source>
        <dbReference type="PROSITE" id="PS50011"/>
    </source>
</evidence>
<reference evidence="9" key="2">
    <citation type="submission" date="2023-06" db="EMBL/GenBank/DDBJ databases">
        <authorList>
            <consortium name="Lawrence Berkeley National Laboratory"/>
            <person name="Mondo S.J."/>
            <person name="Hensen N."/>
            <person name="Bonometti L."/>
            <person name="Westerberg I."/>
            <person name="Brannstrom I.O."/>
            <person name="Guillou S."/>
            <person name="Cros-Aarteil S."/>
            <person name="Calhoun S."/>
            <person name="Haridas S."/>
            <person name="Kuo A."/>
            <person name="Pangilinan J."/>
            <person name="Riley R."/>
            <person name="Labutti K."/>
            <person name="Andreopoulos B."/>
            <person name="Lipzen A."/>
            <person name="Chen C."/>
            <person name="Yanf M."/>
            <person name="Daum C."/>
            <person name="Ng V."/>
            <person name="Clum A."/>
            <person name="Steindorff A."/>
            <person name="Ohm R."/>
            <person name="Martin F."/>
            <person name="Silar P."/>
            <person name="Natvig D."/>
            <person name="Lalanne C."/>
            <person name="Gautier V."/>
            <person name="Ament-Velasquez S.L."/>
            <person name="Kruys A."/>
            <person name="Hutchinson M.I."/>
            <person name="Powell A.J."/>
            <person name="Barry K."/>
            <person name="Miller A.N."/>
            <person name="Grigoriev I.V."/>
            <person name="Debuchy R."/>
            <person name="Gladieux P."/>
            <person name="Thoren M.H."/>
            <person name="Johannesson H."/>
        </authorList>
    </citation>
    <scope>NUCLEOTIDE SEQUENCE</scope>
    <source>
        <strain evidence="9">CBS 333.67</strain>
    </source>
</reference>
<name>A0AAJ0GRI0_9PEZI</name>
<dbReference type="PROSITE" id="PS50011">
    <property type="entry name" value="PROTEIN_KINASE_DOM"/>
    <property type="match status" value="1"/>
</dbReference>
<evidence type="ECO:0000256" key="3">
    <source>
        <dbReference type="ARBA" id="ARBA00022741"/>
    </source>
</evidence>
<protein>
    <submittedName>
        <fullName evidence="9">Kinase-like domain-containing protein</fullName>
    </submittedName>
</protein>
<feature type="compositionally biased region" description="Basic and acidic residues" evidence="7">
    <location>
        <begin position="159"/>
        <end position="175"/>
    </location>
</feature>
<evidence type="ECO:0000313" key="9">
    <source>
        <dbReference type="EMBL" id="KAK3304813.1"/>
    </source>
</evidence>
<proteinExistence type="predicted"/>
<dbReference type="PANTHER" id="PTHR45646">
    <property type="entry name" value="SERINE/THREONINE-PROTEIN KINASE DOA-RELATED"/>
    <property type="match status" value="1"/>
</dbReference>
<keyword evidence="3 6" id="KW-0547">Nucleotide-binding</keyword>
<dbReference type="AlphaFoldDB" id="A0AAJ0GRI0"/>
<keyword evidence="2" id="KW-0808">Transferase</keyword>
<dbReference type="Gene3D" id="3.30.200.20">
    <property type="entry name" value="Phosphorylase Kinase, domain 1"/>
    <property type="match status" value="1"/>
</dbReference>
<dbReference type="PROSITE" id="PS00107">
    <property type="entry name" value="PROTEIN_KINASE_ATP"/>
    <property type="match status" value="1"/>
</dbReference>
<sequence length="421" mass="47323">MEDGPCYFGLDRVSAEDPEHYYRGGYCPVDIGDHIGRFKIVHKLGHGGFATVWLARENNKPGLVALKIVAADYSQTYEKLPEIASLLRSFPTLFVAERERFFVDSPNGHHLCQVLPVLGPTLEALIDSHHRLYPEYVRDFARQITSAVEVMHSSGLCHGGKDMGDVPPKRQEIKRRSASKPKQPGPRAPNYAVEAMDLTRLPSKYLSSKLYILDFDQAYLSHSPPRSLLGIPPRYLAPESIFEVRNGPPADIWALGCLIFRMRCGVELFGDLFESPSNTIAKMYAILGGHFPTRWKQVQFGDDGWPAHDGLQEGVGHHNFSGNYSFSDPSLREYVSSAIDVKRSKTVGHDIGIEKFCRYLPRDAFCRRGQLTQAWTAANSTQISQKEADSFYGLMRGLFEYNYTKRITASGMLGHTWFRGG</sequence>
<reference evidence="9" key="1">
    <citation type="journal article" date="2023" name="Mol. Phylogenet. Evol.">
        <title>Genome-scale phylogeny and comparative genomics of the fungal order Sordariales.</title>
        <authorList>
            <person name="Hensen N."/>
            <person name="Bonometti L."/>
            <person name="Westerberg I."/>
            <person name="Brannstrom I.O."/>
            <person name="Guillou S."/>
            <person name="Cros-Aarteil S."/>
            <person name="Calhoun S."/>
            <person name="Haridas S."/>
            <person name="Kuo A."/>
            <person name="Mondo S."/>
            <person name="Pangilinan J."/>
            <person name="Riley R."/>
            <person name="LaButti K."/>
            <person name="Andreopoulos B."/>
            <person name="Lipzen A."/>
            <person name="Chen C."/>
            <person name="Yan M."/>
            <person name="Daum C."/>
            <person name="Ng V."/>
            <person name="Clum A."/>
            <person name="Steindorff A."/>
            <person name="Ohm R.A."/>
            <person name="Martin F."/>
            <person name="Silar P."/>
            <person name="Natvig D.O."/>
            <person name="Lalanne C."/>
            <person name="Gautier V."/>
            <person name="Ament-Velasquez S.L."/>
            <person name="Kruys A."/>
            <person name="Hutchinson M.I."/>
            <person name="Powell A.J."/>
            <person name="Barry K."/>
            <person name="Miller A.N."/>
            <person name="Grigoriev I.V."/>
            <person name="Debuchy R."/>
            <person name="Gladieux P."/>
            <person name="Hiltunen Thoren M."/>
            <person name="Johannesson H."/>
        </authorList>
    </citation>
    <scope>NUCLEOTIDE SEQUENCE</scope>
    <source>
        <strain evidence="9">CBS 333.67</strain>
    </source>
</reference>
<evidence type="ECO:0000256" key="4">
    <source>
        <dbReference type="ARBA" id="ARBA00022777"/>
    </source>
</evidence>
<dbReference type="SMART" id="SM00220">
    <property type="entry name" value="S_TKc"/>
    <property type="match status" value="1"/>
</dbReference>
<feature type="region of interest" description="Disordered" evidence="7">
    <location>
        <begin position="158"/>
        <end position="190"/>
    </location>
</feature>
<dbReference type="PANTHER" id="PTHR45646:SF11">
    <property type="entry name" value="SERINE_THREONINE-PROTEIN KINASE DOA"/>
    <property type="match status" value="1"/>
</dbReference>
<evidence type="ECO:0000256" key="7">
    <source>
        <dbReference type="SAM" id="MobiDB-lite"/>
    </source>
</evidence>
<dbReference type="GeneID" id="87884678"/>
<dbReference type="InterPro" id="IPR000719">
    <property type="entry name" value="Prot_kinase_dom"/>
</dbReference>
<dbReference type="Gene3D" id="1.10.510.10">
    <property type="entry name" value="Transferase(Phosphotransferase) domain 1"/>
    <property type="match status" value="1"/>
</dbReference>
<evidence type="ECO:0000256" key="2">
    <source>
        <dbReference type="ARBA" id="ARBA00022679"/>
    </source>
</evidence>
<dbReference type="RefSeq" id="XP_062720593.1">
    <property type="nucleotide sequence ID" value="XM_062865849.1"/>
</dbReference>
<accession>A0AAJ0GRI0</accession>
<organism evidence="9 10">
    <name type="scientific">Chaetomium strumarium</name>
    <dbReference type="NCBI Taxonomy" id="1170767"/>
    <lineage>
        <taxon>Eukaryota</taxon>
        <taxon>Fungi</taxon>
        <taxon>Dikarya</taxon>
        <taxon>Ascomycota</taxon>
        <taxon>Pezizomycotina</taxon>
        <taxon>Sordariomycetes</taxon>
        <taxon>Sordariomycetidae</taxon>
        <taxon>Sordariales</taxon>
        <taxon>Chaetomiaceae</taxon>
        <taxon>Chaetomium</taxon>
    </lineage>
</organism>